<organism evidence="1 2">
    <name type="scientific">Mesorhabditis spiculigera</name>
    <dbReference type="NCBI Taxonomy" id="96644"/>
    <lineage>
        <taxon>Eukaryota</taxon>
        <taxon>Metazoa</taxon>
        <taxon>Ecdysozoa</taxon>
        <taxon>Nematoda</taxon>
        <taxon>Chromadorea</taxon>
        <taxon>Rhabditida</taxon>
        <taxon>Rhabditina</taxon>
        <taxon>Rhabditomorpha</taxon>
        <taxon>Rhabditoidea</taxon>
        <taxon>Rhabditidae</taxon>
        <taxon>Mesorhabditinae</taxon>
        <taxon>Mesorhabditis</taxon>
    </lineage>
</organism>
<comment type="caution">
    <text evidence="1">The sequence shown here is derived from an EMBL/GenBank/DDBJ whole genome shotgun (WGS) entry which is preliminary data.</text>
</comment>
<accession>A0AA36DJA8</accession>
<dbReference type="InterPro" id="IPR032710">
    <property type="entry name" value="NTF2-like_dom_sf"/>
</dbReference>
<feature type="non-terminal residue" evidence="1">
    <location>
        <position position="122"/>
    </location>
</feature>
<protein>
    <recommendedName>
        <fullName evidence="3">SnoaL-like domain-containing protein</fullName>
    </recommendedName>
</protein>
<keyword evidence="2" id="KW-1185">Reference proteome</keyword>
<evidence type="ECO:0000313" key="1">
    <source>
        <dbReference type="EMBL" id="CAJ0587440.1"/>
    </source>
</evidence>
<gene>
    <name evidence="1" type="ORF">MSPICULIGERA_LOCUS25408</name>
</gene>
<dbReference type="EMBL" id="CATQJA010002710">
    <property type="protein sequence ID" value="CAJ0587440.1"/>
    <property type="molecule type" value="Genomic_DNA"/>
</dbReference>
<dbReference type="Gene3D" id="3.10.450.50">
    <property type="match status" value="1"/>
</dbReference>
<dbReference type="SUPFAM" id="SSF54427">
    <property type="entry name" value="NTF2-like"/>
    <property type="match status" value="1"/>
</dbReference>
<name>A0AA36DJA8_9BILA</name>
<evidence type="ECO:0008006" key="3">
    <source>
        <dbReference type="Google" id="ProtNLM"/>
    </source>
</evidence>
<sequence>MTLDSTLRPFIEKLAEAGQNHDEDGFINSYTPNATIVDITDKEIHAGHDALRTLFRKYCTFGKWTSTASNEEFSGCEDIIRYTCLSTLSIVNGPTMSFNVLQYWRKVADGSYKCEVEQFTNT</sequence>
<evidence type="ECO:0000313" key="2">
    <source>
        <dbReference type="Proteomes" id="UP001177023"/>
    </source>
</evidence>
<dbReference type="Proteomes" id="UP001177023">
    <property type="component" value="Unassembled WGS sequence"/>
</dbReference>
<reference evidence="1" key="1">
    <citation type="submission" date="2023-06" db="EMBL/GenBank/DDBJ databases">
        <authorList>
            <person name="Delattre M."/>
        </authorList>
    </citation>
    <scope>NUCLEOTIDE SEQUENCE</scope>
    <source>
        <strain evidence="1">AF72</strain>
    </source>
</reference>
<proteinExistence type="predicted"/>
<dbReference type="AlphaFoldDB" id="A0AA36DJA8"/>